<dbReference type="Proteomes" id="UP000321337">
    <property type="component" value="Unassembled WGS sequence"/>
</dbReference>
<dbReference type="GO" id="GO:0003700">
    <property type="term" value="F:DNA-binding transcription factor activity"/>
    <property type="evidence" value="ECO:0007669"/>
    <property type="project" value="InterPro"/>
</dbReference>
<evidence type="ECO:0000313" key="6">
    <source>
        <dbReference type="Proteomes" id="UP000321337"/>
    </source>
</evidence>
<protein>
    <submittedName>
        <fullName evidence="5">MarR family transcriptional regulator</fullName>
    </submittedName>
</protein>
<evidence type="ECO:0000256" key="3">
    <source>
        <dbReference type="ARBA" id="ARBA00023163"/>
    </source>
</evidence>
<dbReference type="InterPro" id="IPR023187">
    <property type="entry name" value="Tscrpt_reg_MarR-type_CS"/>
</dbReference>
<accession>A0A512LB83</accession>
<dbReference type="InterPro" id="IPR039422">
    <property type="entry name" value="MarR/SlyA-like"/>
</dbReference>
<dbReference type="PROSITE" id="PS50995">
    <property type="entry name" value="HTH_MARR_2"/>
    <property type="match status" value="1"/>
</dbReference>
<comment type="caution">
    <text evidence="5">The sequence shown here is derived from an EMBL/GenBank/DDBJ whole genome shotgun (WGS) entry which is preliminary data.</text>
</comment>
<dbReference type="PANTHER" id="PTHR33164:SF43">
    <property type="entry name" value="HTH-TYPE TRANSCRIPTIONAL REPRESSOR YETL"/>
    <property type="match status" value="1"/>
</dbReference>
<dbReference type="Gene3D" id="1.10.10.10">
    <property type="entry name" value="Winged helix-like DNA-binding domain superfamily/Winged helix DNA-binding domain"/>
    <property type="match status" value="1"/>
</dbReference>
<evidence type="ECO:0000256" key="2">
    <source>
        <dbReference type="ARBA" id="ARBA00023125"/>
    </source>
</evidence>
<dbReference type="EMBL" id="BKAD01000036">
    <property type="protein sequence ID" value="GEP31745.1"/>
    <property type="molecule type" value="Genomic_DNA"/>
</dbReference>
<dbReference type="InterPro" id="IPR036390">
    <property type="entry name" value="WH_DNA-bd_sf"/>
</dbReference>
<proteinExistence type="predicted"/>
<dbReference type="PROSITE" id="PS01117">
    <property type="entry name" value="HTH_MARR_1"/>
    <property type="match status" value="1"/>
</dbReference>
<dbReference type="InterPro" id="IPR000835">
    <property type="entry name" value="HTH_MarR-typ"/>
</dbReference>
<dbReference type="SUPFAM" id="SSF46785">
    <property type="entry name" value="Winged helix' DNA-binding domain"/>
    <property type="match status" value="1"/>
</dbReference>
<evidence type="ECO:0000313" key="5">
    <source>
        <dbReference type="EMBL" id="GEP31745.1"/>
    </source>
</evidence>
<dbReference type="AlphaFoldDB" id="A0A512LB83"/>
<organism evidence="5 6">
    <name type="scientific">Sulfuriferula plumbiphila</name>
    <dbReference type="NCBI Taxonomy" id="171865"/>
    <lineage>
        <taxon>Bacteria</taxon>
        <taxon>Pseudomonadati</taxon>
        <taxon>Pseudomonadota</taxon>
        <taxon>Betaproteobacteria</taxon>
        <taxon>Nitrosomonadales</taxon>
        <taxon>Sulfuricellaceae</taxon>
        <taxon>Sulfuriferula</taxon>
    </lineage>
</organism>
<sequence>MYSVNQTGENFYNEENYTPEESVGYLMRGAWQALLKNIDAEMQILDLTGMQWGPLLLVAKGYCDSVATCARASYTDSGAMTRMLDRLETKGLLRRVRNLEDRRVVNLELTQAGREITQQIPARLVKVLNQHLHGFNEAEFQQFKQMLRRFAANGNGPVSES</sequence>
<dbReference type="PANTHER" id="PTHR33164">
    <property type="entry name" value="TRANSCRIPTIONAL REGULATOR, MARR FAMILY"/>
    <property type="match status" value="1"/>
</dbReference>
<dbReference type="SMART" id="SM00347">
    <property type="entry name" value="HTH_MARR"/>
    <property type="match status" value="1"/>
</dbReference>
<keyword evidence="6" id="KW-1185">Reference proteome</keyword>
<feature type="domain" description="HTH marR-type" evidence="4">
    <location>
        <begin position="20"/>
        <end position="152"/>
    </location>
</feature>
<dbReference type="Pfam" id="PF01047">
    <property type="entry name" value="MarR"/>
    <property type="match status" value="1"/>
</dbReference>
<keyword evidence="1" id="KW-0805">Transcription regulation</keyword>
<evidence type="ECO:0000256" key="1">
    <source>
        <dbReference type="ARBA" id="ARBA00023015"/>
    </source>
</evidence>
<keyword evidence="2" id="KW-0238">DNA-binding</keyword>
<reference evidence="5 6" key="1">
    <citation type="submission" date="2019-07" db="EMBL/GenBank/DDBJ databases">
        <title>Whole genome shotgun sequence of Thiobacillus plumbophilus NBRC 107929.</title>
        <authorList>
            <person name="Hosoyama A."/>
            <person name="Uohara A."/>
            <person name="Ohji S."/>
            <person name="Ichikawa N."/>
        </authorList>
    </citation>
    <scope>NUCLEOTIDE SEQUENCE [LARGE SCALE GENOMIC DNA]</scope>
    <source>
        <strain evidence="5 6">NBRC 107929</strain>
    </source>
</reference>
<dbReference type="InterPro" id="IPR036388">
    <property type="entry name" value="WH-like_DNA-bd_sf"/>
</dbReference>
<evidence type="ECO:0000259" key="4">
    <source>
        <dbReference type="PROSITE" id="PS50995"/>
    </source>
</evidence>
<keyword evidence="3" id="KW-0804">Transcription</keyword>
<name>A0A512LB83_9PROT</name>
<gene>
    <name evidence="5" type="ORF">TPL01_28830</name>
</gene>
<dbReference type="GO" id="GO:0006950">
    <property type="term" value="P:response to stress"/>
    <property type="evidence" value="ECO:0007669"/>
    <property type="project" value="TreeGrafter"/>
</dbReference>
<dbReference type="PRINTS" id="PR00598">
    <property type="entry name" value="HTHMARR"/>
</dbReference>
<dbReference type="GO" id="GO:0003677">
    <property type="term" value="F:DNA binding"/>
    <property type="evidence" value="ECO:0007669"/>
    <property type="project" value="UniProtKB-KW"/>
</dbReference>